<organism evidence="1 2">
    <name type="scientific">Aquatica leii</name>
    <dbReference type="NCBI Taxonomy" id="1421715"/>
    <lineage>
        <taxon>Eukaryota</taxon>
        <taxon>Metazoa</taxon>
        <taxon>Ecdysozoa</taxon>
        <taxon>Arthropoda</taxon>
        <taxon>Hexapoda</taxon>
        <taxon>Insecta</taxon>
        <taxon>Pterygota</taxon>
        <taxon>Neoptera</taxon>
        <taxon>Endopterygota</taxon>
        <taxon>Coleoptera</taxon>
        <taxon>Polyphaga</taxon>
        <taxon>Elateriformia</taxon>
        <taxon>Elateroidea</taxon>
        <taxon>Lampyridae</taxon>
        <taxon>Luciolinae</taxon>
        <taxon>Aquatica</taxon>
    </lineage>
</organism>
<evidence type="ECO:0008006" key="3">
    <source>
        <dbReference type="Google" id="ProtNLM"/>
    </source>
</evidence>
<dbReference type="EMBL" id="JARPUR010000001">
    <property type="protein sequence ID" value="KAK4886204.1"/>
    <property type="molecule type" value="Genomic_DNA"/>
</dbReference>
<reference evidence="2" key="1">
    <citation type="submission" date="2023-01" db="EMBL/GenBank/DDBJ databases">
        <title>Key to firefly adult light organ development and bioluminescence: homeobox transcription factors regulate luciferase expression and transportation to peroxisome.</title>
        <authorList>
            <person name="Fu X."/>
        </authorList>
    </citation>
    <scope>NUCLEOTIDE SEQUENCE [LARGE SCALE GENOMIC DNA]</scope>
</reference>
<accession>A0AAN7Q5C8</accession>
<protein>
    <recommendedName>
        <fullName evidence="3">DUF4806 domain-containing protein</fullName>
    </recommendedName>
</protein>
<gene>
    <name evidence="1" type="ORF">RN001_002475</name>
</gene>
<keyword evidence="2" id="KW-1185">Reference proteome</keyword>
<proteinExistence type="predicted"/>
<name>A0AAN7Q5C8_9COLE</name>
<dbReference type="Proteomes" id="UP001353858">
    <property type="component" value="Unassembled WGS sequence"/>
</dbReference>
<comment type="caution">
    <text evidence="1">The sequence shown here is derived from an EMBL/GenBank/DDBJ whole genome shotgun (WGS) entry which is preliminary data.</text>
</comment>
<dbReference type="AlphaFoldDB" id="A0AAN7Q5C8"/>
<evidence type="ECO:0000313" key="1">
    <source>
        <dbReference type="EMBL" id="KAK4886204.1"/>
    </source>
</evidence>
<evidence type="ECO:0000313" key="2">
    <source>
        <dbReference type="Proteomes" id="UP001353858"/>
    </source>
</evidence>
<sequence length="310" mass="35753">MILTSKTLVRFIIIIEKNSVEAVPTKWIIKGMCYWPPYPKKDLHAIEYAEDVNFSWEQHKVFSFRNNVYDNYDEDVRKSKRATVTSDLDSQFKYLVGSPKKRKILKKPPKLKLVSTENSNIPWLNIIEHSATEDSILNKTEVVQNGSPVAIRTSANISVNGGYIKNVFEKILYKQNIIWGALSELVKEVQELKQSRKTVNRNSVDDWREIIFMKFTKFLADNDEDLLDLVFILSDTAELNKAVIDLSKVGGSTPYDFIYRLAKQLITNQFAAGFSWLGKKTKEAAEAHNYRGIIREMHTKNVPRFKIKAI</sequence>